<comment type="similarity">
    <text evidence="1">Belongs to the IUNH family.</text>
</comment>
<dbReference type="AlphaFoldDB" id="A0A9Q8PEP4"/>
<dbReference type="OrthoDB" id="432381at2759"/>
<proteinExistence type="inferred from homology"/>
<dbReference type="Gene3D" id="3.90.245.10">
    <property type="entry name" value="Ribonucleoside hydrolase-like"/>
    <property type="match status" value="1"/>
</dbReference>
<reference evidence="3" key="1">
    <citation type="submission" date="2021-12" db="EMBL/GenBank/DDBJ databases">
        <authorList>
            <person name="Zaccaron A."/>
            <person name="Stergiopoulos I."/>
        </authorList>
    </citation>
    <scope>NUCLEOTIDE SEQUENCE</scope>
    <source>
        <strain evidence="3">Race5_Kim</strain>
    </source>
</reference>
<dbReference type="KEGG" id="ffu:CLAFUR5_11118"/>
<dbReference type="Pfam" id="PF01156">
    <property type="entry name" value="IU_nuc_hydro"/>
    <property type="match status" value="1"/>
</dbReference>
<protein>
    <recommendedName>
        <fullName evidence="2">Inosine/uridine-preferring nucleoside hydrolase domain-containing protein</fullName>
    </recommendedName>
</protein>
<evidence type="ECO:0000313" key="3">
    <source>
        <dbReference type="EMBL" id="UJO21126.1"/>
    </source>
</evidence>
<feature type="domain" description="Inosine/uridine-preferring nucleoside hydrolase" evidence="2">
    <location>
        <begin position="1"/>
        <end position="156"/>
    </location>
</feature>
<dbReference type="SUPFAM" id="SSF53590">
    <property type="entry name" value="Nucleoside hydrolase"/>
    <property type="match status" value="1"/>
</dbReference>
<dbReference type="GeneID" id="71990996"/>
<dbReference type="GO" id="GO:0016799">
    <property type="term" value="F:hydrolase activity, hydrolyzing N-glycosyl compounds"/>
    <property type="evidence" value="ECO:0007669"/>
    <property type="project" value="InterPro"/>
</dbReference>
<sequence>MDPNFAKNCRELVIMGGYLDLNLLQTAGTVLLADLQSDINLMIDSEGAKMALTAEFPNITIVSNAANQIHEVSAPYTELISNYYGTEFPLWYETAAAVMLEPSIVKNSTKFYLDVDTSYASPGYGNIHAYQKALAPTAQSLQKVNFVIEIDGDALKQRVKEAVQASLSC</sequence>
<dbReference type="EMBL" id="CP090170">
    <property type="protein sequence ID" value="UJO21126.1"/>
    <property type="molecule type" value="Genomic_DNA"/>
</dbReference>
<dbReference type="InterPro" id="IPR036452">
    <property type="entry name" value="Ribo_hydro-like"/>
</dbReference>
<dbReference type="InterPro" id="IPR001910">
    <property type="entry name" value="Inosine/uridine_hydrolase_dom"/>
</dbReference>
<dbReference type="RefSeq" id="XP_047765492.1">
    <property type="nucleotide sequence ID" value="XM_047910266.1"/>
</dbReference>
<gene>
    <name evidence="3" type="ORF">CLAFUR5_11118</name>
</gene>
<evidence type="ECO:0000256" key="1">
    <source>
        <dbReference type="ARBA" id="ARBA00009176"/>
    </source>
</evidence>
<accession>A0A9Q8PEP4</accession>
<evidence type="ECO:0000313" key="4">
    <source>
        <dbReference type="Proteomes" id="UP000756132"/>
    </source>
</evidence>
<reference evidence="3" key="2">
    <citation type="journal article" date="2022" name="Microb. Genom.">
        <title>A chromosome-scale genome assembly of the tomato pathogen Cladosporium fulvum reveals a compartmentalized genome architecture and the presence of a dispensable chromosome.</title>
        <authorList>
            <person name="Zaccaron A.Z."/>
            <person name="Chen L.H."/>
            <person name="Samaras A."/>
            <person name="Stergiopoulos I."/>
        </authorList>
    </citation>
    <scope>NUCLEOTIDE SEQUENCE</scope>
    <source>
        <strain evidence="3">Race5_Kim</strain>
    </source>
</reference>
<name>A0A9Q8PEP4_PASFU</name>
<evidence type="ECO:0000259" key="2">
    <source>
        <dbReference type="Pfam" id="PF01156"/>
    </source>
</evidence>
<keyword evidence="4" id="KW-1185">Reference proteome</keyword>
<dbReference type="Proteomes" id="UP000756132">
    <property type="component" value="Chromosome 8"/>
</dbReference>
<organism evidence="3 4">
    <name type="scientific">Passalora fulva</name>
    <name type="common">Tomato leaf mold</name>
    <name type="synonym">Cladosporium fulvum</name>
    <dbReference type="NCBI Taxonomy" id="5499"/>
    <lineage>
        <taxon>Eukaryota</taxon>
        <taxon>Fungi</taxon>
        <taxon>Dikarya</taxon>
        <taxon>Ascomycota</taxon>
        <taxon>Pezizomycotina</taxon>
        <taxon>Dothideomycetes</taxon>
        <taxon>Dothideomycetidae</taxon>
        <taxon>Mycosphaerellales</taxon>
        <taxon>Mycosphaerellaceae</taxon>
        <taxon>Fulvia</taxon>
    </lineage>
</organism>